<evidence type="ECO:0000256" key="5">
    <source>
        <dbReference type="ARBA" id="ARBA00022597"/>
    </source>
</evidence>
<dbReference type="RefSeq" id="WP_377910557.1">
    <property type="nucleotide sequence ID" value="NZ_JBHSGK010000020.1"/>
</dbReference>
<accession>A0ABV9NX83</accession>
<dbReference type="InterPro" id="IPR050893">
    <property type="entry name" value="Sugar_PTS"/>
</dbReference>
<evidence type="ECO:0000256" key="9">
    <source>
        <dbReference type="ARBA" id="ARBA00029908"/>
    </source>
</evidence>
<evidence type="ECO:0000313" key="14">
    <source>
        <dbReference type="Proteomes" id="UP001595896"/>
    </source>
</evidence>
<dbReference type="InterPro" id="IPR016152">
    <property type="entry name" value="PTrfase/Anion_transptr"/>
</dbReference>
<dbReference type="Proteomes" id="UP001595896">
    <property type="component" value="Unassembled WGS sequence"/>
</dbReference>
<dbReference type="SUPFAM" id="SSF55804">
    <property type="entry name" value="Phoshotransferase/anion transport protein"/>
    <property type="match status" value="1"/>
</dbReference>
<keyword evidence="8" id="KW-0418">Kinase</keyword>
<evidence type="ECO:0000256" key="1">
    <source>
        <dbReference type="ARBA" id="ARBA00002434"/>
    </source>
</evidence>
<evidence type="ECO:0000256" key="8">
    <source>
        <dbReference type="ARBA" id="ARBA00022777"/>
    </source>
</evidence>
<reference evidence="14" key="1">
    <citation type="journal article" date="2019" name="Int. J. Syst. Evol. Microbiol.">
        <title>The Global Catalogue of Microorganisms (GCM) 10K type strain sequencing project: providing services to taxonomists for standard genome sequencing and annotation.</title>
        <authorList>
            <consortium name="The Broad Institute Genomics Platform"/>
            <consortium name="The Broad Institute Genome Sequencing Center for Infectious Disease"/>
            <person name="Wu L."/>
            <person name="Ma J."/>
        </authorList>
    </citation>
    <scope>NUCLEOTIDE SEQUENCE [LARGE SCALE GENOMIC DNA]</scope>
    <source>
        <strain evidence="14">JCM 12165</strain>
    </source>
</reference>
<keyword evidence="5 13" id="KW-0762">Sugar transport</keyword>
<evidence type="ECO:0000256" key="2">
    <source>
        <dbReference type="ARBA" id="ARBA00014783"/>
    </source>
</evidence>
<dbReference type="PANTHER" id="PTHR30181">
    <property type="entry name" value="MANNITOL PERMEASE IIC COMPONENT"/>
    <property type="match status" value="1"/>
</dbReference>
<evidence type="ECO:0000256" key="4">
    <source>
        <dbReference type="ARBA" id="ARBA00022553"/>
    </source>
</evidence>
<keyword evidence="3" id="KW-0813">Transport</keyword>
<dbReference type="Pfam" id="PF00359">
    <property type="entry name" value="PTS_EIIA_2"/>
    <property type="match status" value="1"/>
</dbReference>
<keyword evidence="14" id="KW-1185">Reference proteome</keyword>
<protein>
    <recommendedName>
        <fullName evidence="2">Mannitol-specific phosphotransferase enzyme IIA component</fullName>
    </recommendedName>
    <alternativeName>
        <fullName evidence="10">EIIA</fullName>
    </alternativeName>
    <alternativeName>
        <fullName evidence="11">EIII</fullName>
    </alternativeName>
    <alternativeName>
        <fullName evidence="9">PTS system mannitol-specific EIIA component</fullName>
    </alternativeName>
</protein>
<dbReference type="PROSITE" id="PS00372">
    <property type="entry name" value="PTS_EIIA_TYPE_2_HIS"/>
    <property type="match status" value="1"/>
</dbReference>
<dbReference type="CDD" id="cd00211">
    <property type="entry name" value="PTS_IIA_fru"/>
    <property type="match status" value="1"/>
</dbReference>
<evidence type="ECO:0000256" key="3">
    <source>
        <dbReference type="ARBA" id="ARBA00022448"/>
    </source>
</evidence>
<dbReference type="PROSITE" id="PS51094">
    <property type="entry name" value="PTS_EIIA_TYPE_2"/>
    <property type="match status" value="1"/>
</dbReference>
<keyword evidence="4" id="KW-0597">Phosphoprotein</keyword>
<feature type="domain" description="PTS EIIA type-2" evidence="12">
    <location>
        <begin position="4"/>
        <end position="144"/>
    </location>
</feature>
<evidence type="ECO:0000256" key="11">
    <source>
        <dbReference type="ARBA" id="ARBA00030962"/>
    </source>
</evidence>
<comment type="function">
    <text evidence="1">The phosphoenolpyruvate-dependent sugar phosphotransferase system (sugar PTS), a major carbohydrate active transport system, catalyzes the phosphorylation of incoming sugar substrates concomitantly with their translocation across the cell membrane. The enzyme II CmtAB PTS system is involved in D-mannitol transport.</text>
</comment>
<dbReference type="Gene3D" id="3.40.930.10">
    <property type="entry name" value="Mannitol-specific EII, Chain A"/>
    <property type="match status" value="1"/>
</dbReference>
<evidence type="ECO:0000256" key="6">
    <source>
        <dbReference type="ARBA" id="ARBA00022679"/>
    </source>
</evidence>
<gene>
    <name evidence="13" type="ORF">ACFO4L_15405</name>
</gene>
<proteinExistence type="predicted"/>
<keyword evidence="7" id="KW-0598">Phosphotransferase system</keyword>
<dbReference type="InterPro" id="IPR002178">
    <property type="entry name" value="PTS_EIIA_type-2_dom"/>
</dbReference>
<organism evidence="13 14">
    <name type="scientific">Bacillus daqingensis</name>
    <dbReference type="NCBI Taxonomy" id="872396"/>
    <lineage>
        <taxon>Bacteria</taxon>
        <taxon>Bacillati</taxon>
        <taxon>Bacillota</taxon>
        <taxon>Bacilli</taxon>
        <taxon>Bacillales</taxon>
        <taxon>Bacillaceae</taxon>
        <taxon>Bacillus</taxon>
    </lineage>
</organism>
<dbReference type="EMBL" id="JBHSGK010000020">
    <property type="protein sequence ID" value="MFC4737967.1"/>
    <property type="molecule type" value="Genomic_DNA"/>
</dbReference>
<keyword evidence="6" id="KW-0808">Transferase</keyword>
<dbReference type="PANTHER" id="PTHR30181:SF2">
    <property type="entry name" value="PTS SYSTEM MANNITOL-SPECIFIC EIICBA COMPONENT"/>
    <property type="match status" value="1"/>
</dbReference>
<sequence length="145" mass="15861">MTKAILPEENIQLGVKVTDQKEAIRKAGQILVDGGYTDAGYIDKMFEREEITSTFMGNGVAIPHGTDDAKSNVHYSGLSVLQIPDGVEYGEGNTAKLVFGIAGKDNEHLEILSKIAILCSEEANVERMLNATTKQELLDMFQEVE</sequence>
<evidence type="ECO:0000256" key="7">
    <source>
        <dbReference type="ARBA" id="ARBA00022683"/>
    </source>
</evidence>
<evidence type="ECO:0000259" key="12">
    <source>
        <dbReference type="PROSITE" id="PS51094"/>
    </source>
</evidence>
<evidence type="ECO:0000256" key="10">
    <source>
        <dbReference type="ARBA" id="ARBA00030956"/>
    </source>
</evidence>
<evidence type="ECO:0000313" key="13">
    <source>
        <dbReference type="EMBL" id="MFC4737967.1"/>
    </source>
</evidence>
<name>A0ABV9NX83_9BACI</name>
<comment type="caution">
    <text evidence="13">The sequence shown here is derived from an EMBL/GenBank/DDBJ whole genome shotgun (WGS) entry which is preliminary data.</text>
</comment>